<organism evidence="2 3">
    <name type="scientific">Peptoniphilus indolicus</name>
    <dbReference type="NCBI Taxonomy" id="33030"/>
    <lineage>
        <taxon>Bacteria</taxon>
        <taxon>Bacillati</taxon>
        <taxon>Bacillota</taxon>
        <taxon>Tissierellia</taxon>
        <taxon>Tissierellales</taxon>
        <taxon>Peptoniphilaceae</taxon>
        <taxon>Peptoniphilus</taxon>
    </lineage>
</organism>
<feature type="transmembrane region" description="Helical" evidence="1">
    <location>
        <begin position="38"/>
        <end position="57"/>
    </location>
</feature>
<sequence length="63" mass="7454">MDDRLKIIVRNTIIHIVLYLLAKMYFEYNGIALHGNLLVAILSRRLLMLSIFLVSYLEINYKK</sequence>
<proteinExistence type="predicted"/>
<reference evidence="2 3" key="1">
    <citation type="submission" date="2018-06" db="EMBL/GenBank/DDBJ databases">
        <authorList>
            <consortium name="Pathogen Informatics"/>
            <person name="Doyle S."/>
        </authorList>
    </citation>
    <scope>NUCLEOTIDE SEQUENCE [LARGE SCALE GENOMIC DNA]</scope>
    <source>
        <strain evidence="2 3">NCTC11088</strain>
    </source>
</reference>
<feature type="transmembrane region" description="Helical" evidence="1">
    <location>
        <begin position="7"/>
        <end position="26"/>
    </location>
</feature>
<keyword evidence="1" id="KW-0812">Transmembrane</keyword>
<dbReference type="Proteomes" id="UP000254777">
    <property type="component" value="Unassembled WGS sequence"/>
</dbReference>
<keyword evidence="1" id="KW-0472">Membrane</keyword>
<name>A0A379DBW6_9FIRM</name>
<dbReference type="EMBL" id="UGTH01000001">
    <property type="protein sequence ID" value="SUB75072.1"/>
    <property type="molecule type" value="Genomic_DNA"/>
</dbReference>
<dbReference type="RefSeq" id="WP_004820611.1">
    <property type="nucleotide sequence ID" value="NZ_UGTH01000001.1"/>
</dbReference>
<evidence type="ECO:0000256" key="1">
    <source>
        <dbReference type="SAM" id="Phobius"/>
    </source>
</evidence>
<evidence type="ECO:0000313" key="3">
    <source>
        <dbReference type="Proteomes" id="UP000254777"/>
    </source>
</evidence>
<keyword evidence="1" id="KW-1133">Transmembrane helix</keyword>
<accession>A0A379DBW6</accession>
<dbReference type="AlphaFoldDB" id="A0A379DBW6"/>
<gene>
    <name evidence="2" type="ORF">NCTC11088_00835</name>
</gene>
<protein>
    <submittedName>
        <fullName evidence="2">Uncharacterized protein</fullName>
    </submittedName>
</protein>
<evidence type="ECO:0000313" key="2">
    <source>
        <dbReference type="EMBL" id="SUB75072.1"/>
    </source>
</evidence>